<feature type="transmembrane region" description="Helical" evidence="6">
    <location>
        <begin position="66"/>
        <end position="87"/>
    </location>
</feature>
<dbReference type="OrthoDB" id="28755at2759"/>
<dbReference type="EMBL" id="MU254299">
    <property type="protein sequence ID" value="KAG9240962.1"/>
    <property type="molecule type" value="Genomic_DNA"/>
</dbReference>
<reference evidence="7" key="1">
    <citation type="journal article" date="2021" name="IMA Fungus">
        <title>Genomic characterization of three marine fungi, including Emericellopsis atlantica sp. nov. with signatures of a generalist lifestyle and marine biomass degradation.</title>
        <authorList>
            <person name="Hagestad O.C."/>
            <person name="Hou L."/>
            <person name="Andersen J.H."/>
            <person name="Hansen E.H."/>
            <person name="Altermark B."/>
            <person name="Li C."/>
            <person name="Kuhnert E."/>
            <person name="Cox R.J."/>
            <person name="Crous P.W."/>
            <person name="Spatafora J.W."/>
            <person name="Lail K."/>
            <person name="Amirebrahimi M."/>
            <person name="Lipzen A."/>
            <person name="Pangilinan J."/>
            <person name="Andreopoulos W."/>
            <person name="Hayes R.D."/>
            <person name="Ng V."/>
            <person name="Grigoriev I.V."/>
            <person name="Jackson S.A."/>
            <person name="Sutton T.D.S."/>
            <person name="Dobson A.D.W."/>
            <person name="Rama T."/>
        </authorList>
    </citation>
    <scope>NUCLEOTIDE SEQUENCE</scope>
    <source>
        <strain evidence="7">TRa3180A</strain>
    </source>
</reference>
<evidence type="ECO:0000256" key="2">
    <source>
        <dbReference type="ARBA" id="ARBA00022448"/>
    </source>
</evidence>
<evidence type="ECO:0000256" key="6">
    <source>
        <dbReference type="SAM" id="Phobius"/>
    </source>
</evidence>
<dbReference type="Gene3D" id="1.20.1250.20">
    <property type="entry name" value="MFS general substrate transporter like domains"/>
    <property type="match status" value="1"/>
</dbReference>
<feature type="transmembrane region" description="Helical" evidence="6">
    <location>
        <begin position="411"/>
        <end position="436"/>
    </location>
</feature>
<feature type="transmembrane region" description="Helical" evidence="6">
    <location>
        <begin position="215"/>
        <end position="238"/>
    </location>
</feature>
<feature type="transmembrane region" description="Helical" evidence="6">
    <location>
        <begin position="488"/>
        <end position="508"/>
    </location>
</feature>
<feature type="transmembrane region" description="Helical" evidence="6">
    <location>
        <begin position="456"/>
        <end position="476"/>
    </location>
</feature>
<dbReference type="PANTHER" id="PTHR19432">
    <property type="entry name" value="SUGAR TRANSPORTER"/>
    <property type="match status" value="1"/>
</dbReference>
<dbReference type="Pfam" id="PF13347">
    <property type="entry name" value="MFS_2"/>
    <property type="match status" value="1"/>
</dbReference>
<feature type="transmembrane region" description="Helical" evidence="6">
    <location>
        <begin position="39"/>
        <end position="60"/>
    </location>
</feature>
<sequence length="514" mass="55732">MEHFEIDKQPGWVRGSRYALYEPLATSWRLFTLTSSIGGLQLVWSTILSSGTLFLLSLGFSKSSTALIWSLAPICGTVVQPYFGMISDQSQNVMGRRKPFMLGGAIGVSVSLMGLALSESMAVGLLKFLELDTLSRAAHTMVQGVAVTWFCFLNIAIQPLQVAGRAFIIENASAEEQILAHAWASRIQGVGSILGLFLGSVSLPPILPYGNTMTGFLTLCLLISICLLVTVTMSCVLVEEKCTRGQTSAPYRGTSLFSRIRDTLVSIKMMPRTIRKVCLVQSFAWMGWFPFLMYHTTYISEIHETSDAAHVATAGSRKSNPINMDAVHFGSLAGLLLAVLALATNCLVPVLVRAFETAGGDKIKQLLEGSKASELTANSNTIIAFTWVLGHAYFVTAMILTFFITSRFASMLLVASVGISWAITLWVPYCLVGAVLARRQRLELDDALEAGVVMGFHNVAISAPQIISAVICSIVFTLCDGTDSGVAWVLRIGGFWTLVAAYLSWGMVKEMDSL</sequence>
<evidence type="ECO:0000256" key="4">
    <source>
        <dbReference type="ARBA" id="ARBA00022989"/>
    </source>
</evidence>
<evidence type="ECO:0000256" key="5">
    <source>
        <dbReference type="ARBA" id="ARBA00023136"/>
    </source>
</evidence>
<keyword evidence="4 6" id="KW-1133">Transmembrane helix</keyword>
<dbReference type="GO" id="GO:0008506">
    <property type="term" value="F:sucrose:proton symporter activity"/>
    <property type="evidence" value="ECO:0007669"/>
    <property type="project" value="TreeGrafter"/>
</dbReference>
<accession>A0A9P7YX24</accession>
<dbReference type="GO" id="GO:0005886">
    <property type="term" value="C:plasma membrane"/>
    <property type="evidence" value="ECO:0007669"/>
    <property type="project" value="TreeGrafter"/>
</dbReference>
<keyword evidence="8" id="KW-1185">Reference proteome</keyword>
<dbReference type="InterPro" id="IPR036259">
    <property type="entry name" value="MFS_trans_sf"/>
</dbReference>
<proteinExistence type="predicted"/>
<evidence type="ECO:0000313" key="7">
    <source>
        <dbReference type="EMBL" id="KAG9240962.1"/>
    </source>
</evidence>
<dbReference type="PANTHER" id="PTHR19432:SF35">
    <property type="entry name" value="SOLUTE CARRIER FAMILY 45 MEMBER 3 ISOFORM X1"/>
    <property type="match status" value="1"/>
</dbReference>
<gene>
    <name evidence="7" type="ORF">BJ878DRAFT_256465</name>
</gene>
<evidence type="ECO:0000256" key="1">
    <source>
        <dbReference type="ARBA" id="ARBA00004141"/>
    </source>
</evidence>
<name>A0A9P7YX24_9HELO</name>
<keyword evidence="5 6" id="KW-0472">Membrane</keyword>
<feature type="transmembrane region" description="Helical" evidence="6">
    <location>
        <begin position="137"/>
        <end position="157"/>
    </location>
</feature>
<dbReference type="AlphaFoldDB" id="A0A9P7YX24"/>
<feature type="transmembrane region" description="Helical" evidence="6">
    <location>
        <begin position="99"/>
        <end position="117"/>
    </location>
</feature>
<organism evidence="7 8">
    <name type="scientific">Calycina marina</name>
    <dbReference type="NCBI Taxonomy" id="1763456"/>
    <lineage>
        <taxon>Eukaryota</taxon>
        <taxon>Fungi</taxon>
        <taxon>Dikarya</taxon>
        <taxon>Ascomycota</taxon>
        <taxon>Pezizomycotina</taxon>
        <taxon>Leotiomycetes</taxon>
        <taxon>Helotiales</taxon>
        <taxon>Pezizellaceae</taxon>
        <taxon>Calycina</taxon>
    </lineage>
</organism>
<keyword evidence="3 6" id="KW-0812">Transmembrane</keyword>
<feature type="transmembrane region" description="Helical" evidence="6">
    <location>
        <begin position="178"/>
        <end position="203"/>
    </location>
</feature>
<comment type="subcellular location">
    <subcellularLocation>
        <location evidence="1">Membrane</location>
        <topology evidence="1">Multi-pass membrane protein</topology>
    </subcellularLocation>
</comment>
<feature type="transmembrane region" description="Helical" evidence="6">
    <location>
        <begin position="382"/>
        <end position="404"/>
    </location>
</feature>
<keyword evidence="2" id="KW-0813">Transport</keyword>
<feature type="transmembrane region" description="Helical" evidence="6">
    <location>
        <begin position="326"/>
        <end position="352"/>
    </location>
</feature>
<evidence type="ECO:0000256" key="3">
    <source>
        <dbReference type="ARBA" id="ARBA00022692"/>
    </source>
</evidence>
<dbReference type="Proteomes" id="UP000887226">
    <property type="component" value="Unassembled WGS sequence"/>
</dbReference>
<comment type="caution">
    <text evidence="7">The sequence shown here is derived from an EMBL/GenBank/DDBJ whole genome shotgun (WGS) entry which is preliminary data.</text>
</comment>
<protein>
    <submittedName>
        <fullName evidence="7">Sucrose transporter</fullName>
    </submittedName>
</protein>
<dbReference type="SUPFAM" id="SSF103473">
    <property type="entry name" value="MFS general substrate transporter"/>
    <property type="match status" value="1"/>
</dbReference>
<evidence type="ECO:0000313" key="8">
    <source>
        <dbReference type="Proteomes" id="UP000887226"/>
    </source>
</evidence>